<dbReference type="AlphaFoldDB" id="A0A7L7KPM4"/>
<dbReference type="Gene3D" id="3.40.50.2300">
    <property type="match status" value="2"/>
</dbReference>
<dbReference type="Pfam" id="PF13458">
    <property type="entry name" value="Peripla_BP_6"/>
    <property type="match status" value="1"/>
</dbReference>
<keyword evidence="3" id="KW-0732">Signal</keyword>
<evidence type="ECO:0000256" key="3">
    <source>
        <dbReference type="ARBA" id="ARBA00022729"/>
    </source>
</evidence>
<dbReference type="InterPro" id="IPR028082">
    <property type="entry name" value="Peripla_BP_I"/>
</dbReference>
<organism evidence="5 6">
    <name type="scientific">Candidatus Xianfuyuplasma coldseepsis</name>
    <dbReference type="NCBI Taxonomy" id="2782163"/>
    <lineage>
        <taxon>Bacteria</taxon>
        <taxon>Bacillati</taxon>
        <taxon>Mycoplasmatota</taxon>
        <taxon>Mollicutes</taxon>
        <taxon>Candidatus Izemoplasmatales</taxon>
        <taxon>Candidatus Izemoplasmataceae</taxon>
        <taxon>Candidatus Xianfuyuplasma</taxon>
    </lineage>
</organism>
<accession>A0A7L7KPM4</accession>
<dbReference type="SUPFAM" id="SSF53822">
    <property type="entry name" value="Periplasmic binding protein-like I"/>
    <property type="match status" value="1"/>
</dbReference>
<keyword evidence="6" id="KW-1185">Reference proteome</keyword>
<dbReference type="InterPro" id="IPR042229">
    <property type="entry name" value="Listeria/Bacterioides_rpt_sf"/>
</dbReference>
<sequence length="450" mass="49701">MKQLQRMIFFTILVLLSACNIVTVPSLTQYEVSFIGYDGTTISSTDIINGNPVTPLSPPTVEGYVFIGWFTDDTYTTSFNFDEPITQDTMIYGWWDKPVALEPYIIGYIGPLSGELGTIGNETLNGIDLAVEELNQAGGILGHTVQVLAYDSGSDGSNAMSNYNTLKGNENLIAIIAGGLYDDIYDVQVAADIDGIAFISTAVTDERNENDTTPAYIIAASNQLRMRLGITQAILNITTDHPGFIYDNLAEDAATTRSAIIQAAQAMGVQMYEIGHLENFTDTEWNHVAISSWDFRGVDYVISVGTGVYMPAIFTKAASMDVDWNYLSVDQWNYQATEILDGHYIDEYSTSDTSSYVQAFTTNYANEYSEQATRYAALGYDSIYILYETMNNMNNITPATVKQNIINVEIAQSITGFKGFDAYGNAIKELVLVYRNDGTEQVEARLQEDE</sequence>
<dbReference type="PROSITE" id="PS51257">
    <property type="entry name" value="PROKAR_LIPOPROTEIN"/>
    <property type="match status" value="1"/>
</dbReference>
<dbReference type="InterPro" id="IPR028081">
    <property type="entry name" value="Leu-bd"/>
</dbReference>
<comment type="subcellular location">
    <subcellularLocation>
        <location evidence="1">Cell envelope</location>
    </subcellularLocation>
</comment>
<proteinExistence type="inferred from homology"/>
<dbReference type="GO" id="GO:0030313">
    <property type="term" value="C:cell envelope"/>
    <property type="evidence" value="ECO:0007669"/>
    <property type="project" value="UniProtKB-SubCell"/>
</dbReference>
<feature type="domain" description="Leucine-binding protein" evidence="4">
    <location>
        <begin position="106"/>
        <end position="425"/>
    </location>
</feature>
<dbReference type="RefSeq" id="WP_258878002.1">
    <property type="nucleotide sequence ID" value="NZ_CP048914.1"/>
</dbReference>
<evidence type="ECO:0000313" key="6">
    <source>
        <dbReference type="Proteomes" id="UP000514720"/>
    </source>
</evidence>
<dbReference type="KEGG" id="xcl:G4Z02_01075"/>
<dbReference type="InterPro" id="IPR013378">
    <property type="entry name" value="InlB-like_B-rpt"/>
</dbReference>
<gene>
    <name evidence="5" type="ORF">G4Z02_01075</name>
</gene>
<comment type="similarity">
    <text evidence="2">Belongs to the leucine-binding protein family.</text>
</comment>
<dbReference type="PANTHER" id="PTHR30483">
    <property type="entry name" value="LEUCINE-SPECIFIC-BINDING PROTEIN"/>
    <property type="match status" value="1"/>
</dbReference>
<reference evidence="5 6" key="1">
    <citation type="submission" date="2020-02" db="EMBL/GenBank/DDBJ databases">
        <authorList>
            <person name="Zheng R.K."/>
            <person name="Sun C.M."/>
        </authorList>
    </citation>
    <scope>NUCLEOTIDE SEQUENCE [LARGE SCALE GENOMIC DNA]</scope>
    <source>
        <strain evidence="6">zrk13</strain>
    </source>
</reference>
<evidence type="ECO:0000256" key="1">
    <source>
        <dbReference type="ARBA" id="ARBA00004196"/>
    </source>
</evidence>
<evidence type="ECO:0000313" key="5">
    <source>
        <dbReference type="EMBL" id="QMS84389.1"/>
    </source>
</evidence>
<name>A0A7L7KPM4_9MOLU</name>
<protein>
    <submittedName>
        <fullName evidence="5">ABC transporter substrate-binding protein</fullName>
    </submittedName>
</protein>
<dbReference type="PANTHER" id="PTHR30483:SF6">
    <property type="entry name" value="PERIPLASMIC BINDING PROTEIN OF ABC TRANSPORTER FOR NATURAL AMINO ACIDS"/>
    <property type="match status" value="1"/>
</dbReference>
<dbReference type="EMBL" id="CP048914">
    <property type="protein sequence ID" value="QMS84389.1"/>
    <property type="molecule type" value="Genomic_DNA"/>
</dbReference>
<evidence type="ECO:0000256" key="2">
    <source>
        <dbReference type="ARBA" id="ARBA00010062"/>
    </source>
</evidence>
<dbReference type="Proteomes" id="UP000514720">
    <property type="component" value="Chromosome"/>
</dbReference>
<dbReference type="InterPro" id="IPR051010">
    <property type="entry name" value="BCAA_transport"/>
</dbReference>
<evidence type="ECO:0000259" key="4">
    <source>
        <dbReference type="Pfam" id="PF13458"/>
    </source>
</evidence>
<dbReference type="Gene3D" id="2.60.40.4270">
    <property type="entry name" value="Listeria-Bacteroides repeat domain"/>
    <property type="match status" value="1"/>
</dbReference>
<dbReference type="Pfam" id="PF09479">
    <property type="entry name" value="Flg_new"/>
    <property type="match status" value="1"/>
</dbReference>